<reference evidence="3" key="1">
    <citation type="submission" date="2018-06" db="EMBL/GenBank/DDBJ databases">
        <authorList>
            <person name="Cea G.-C."/>
            <person name="William W."/>
        </authorList>
    </citation>
    <scope>NUCLEOTIDE SEQUENCE [LARGE SCALE GENOMIC DNA]</scope>
    <source>
        <strain evidence="3">DB21MT-2</strain>
    </source>
</reference>
<organism evidence="2 3">
    <name type="scientific">Shewanella benthica</name>
    <dbReference type="NCBI Taxonomy" id="43661"/>
    <lineage>
        <taxon>Bacteria</taxon>
        <taxon>Pseudomonadati</taxon>
        <taxon>Pseudomonadota</taxon>
        <taxon>Gammaproteobacteria</taxon>
        <taxon>Alteromonadales</taxon>
        <taxon>Shewanellaceae</taxon>
        <taxon>Shewanella</taxon>
    </lineage>
</organism>
<dbReference type="AlphaFoldDB" id="A0A330M1Q2"/>
<keyword evidence="1" id="KW-0812">Transmembrane</keyword>
<proteinExistence type="predicted"/>
<dbReference type="EMBL" id="LS483452">
    <property type="protein sequence ID" value="SQH76466.1"/>
    <property type="molecule type" value="Genomic_DNA"/>
</dbReference>
<gene>
    <name evidence="2" type="ORF">SHEWBE_2503</name>
</gene>
<evidence type="ECO:0000256" key="1">
    <source>
        <dbReference type="SAM" id="Phobius"/>
    </source>
</evidence>
<dbReference type="RefSeq" id="WP_112352652.1">
    <property type="nucleotide sequence ID" value="NZ_LS483452.1"/>
</dbReference>
<sequence length="122" mass="13447">MSNKNNEHYKITNTSSNKNKNLLWVGVAVVFLIVLANKKSVSNDSSLESIVPTGHISSNTCVSKVHDVTQYERTRLKVSSQANSAVHVTYRNNSGRVHKFRCFGASGDVQIFAEGAGMWMAM</sequence>
<dbReference type="KEGG" id="sbk:SHEWBE_2503"/>
<evidence type="ECO:0000313" key="3">
    <source>
        <dbReference type="Proteomes" id="UP000250123"/>
    </source>
</evidence>
<keyword evidence="1" id="KW-0472">Membrane</keyword>
<keyword evidence="1" id="KW-1133">Transmembrane helix</keyword>
<feature type="transmembrane region" description="Helical" evidence="1">
    <location>
        <begin position="21"/>
        <end position="37"/>
    </location>
</feature>
<accession>A0A330M1Q2</accession>
<dbReference type="OrthoDB" id="9969749at2"/>
<protein>
    <submittedName>
        <fullName evidence="2">Uncharacterized protein</fullName>
    </submittedName>
</protein>
<evidence type="ECO:0000313" key="2">
    <source>
        <dbReference type="EMBL" id="SQH76466.1"/>
    </source>
</evidence>
<name>A0A330M1Q2_9GAMM</name>
<dbReference type="Proteomes" id="UP000250123">
    <property type="component" value="Chromosome SHEWBE"/>
</dbReference>